<sequence length="258" mass="28668">MRRGLLATRSELAELGQRIGRKPFDRMYDVLRKRCALILESRPITETMWRSAWEHGRWGAATYAVAGIQGRVFDLVIAHNIDPNAAYRDRAVEELDNLLRFSTWVDPSHEQMPADLCTGEACATVAVAVDWLADELPADYRDRAVEVLLEKGLRPYLAALEAGSFWQSCYHHWNAVINGGVGLAALLLSDEHPDAATALERAKGCLKGFFDALGPDGGWDEGLGYWGYAMRYVLLLGEALSRVAGDSWILSRRGMDAT</sequence>
<dbReference type="InterPro" id="IPR008929">
    <property type="entry name" value="Chondroitin_lyas"/>
</dbReference>
<dbReference type="EMBL" id="LAZR01009840">
    <property type="protein sequence ID" value="KKM70318.1"/>
    <property type="molecule type" value="Genomic_DNA"/>
</dbReference>
<comment type="caution">
    <text evidence="1">The sequence shown here is derived from an EMBL/GenBank/DDBJ whole genome shotgun (WGS) entry which is preliminary data.</text>
</comment>
<evidence type="ECO:0008006" key="2">
    <source>
        <dbReference type="Google" id="ProtNLM"/>
    </source>
</evidence>
<evidence type="ECO:0000313" key="1">
    <source>
        <dbReference type="EMBL" id="KKM70318.1"/>
    </source>
</evidence>
<proteinExistence type="predicted"/>
<dbReference type="PANTHER" id="PTHR38045">
    <property type="entry name" value="CHROMOSOME 1, WHOLE GENOME SHOTGUN SEQUENCE"/>
    <property type="match status" value="1"/>
</dbReference>
<reference evidence="1" key="1">
    <citation type="journal article" date="2015" name="Nature">
        <title>Complex archaea that bridge the gap between prokaryotes and eukaryotes.</title>
        <authorList>
            <person name="Spang A."/>
            <person name="Saw J.H."/>
            <person name="Jorgensen S.L."/>
            <person name="Zaremba-Niedzwiedzka K."/>
            <person name="Martijn J."/>
            <person name="Lind A.E."/>
            <person name="van Eijk R."/>
            <person name="Schleper C."/>
            <person name="Guy L."/>
            <person name="Ettema T.J."/>
        </authorList>
    </citation>
    <scope>NUCLEOTIDE SEQUENCE</scope>
</reference>
<gene>
    <name evidence="1" type="ORF">LCGC14_1441900</name>
</gene>
<dbReference type="Gene3D" id="1.50.10.100">
    <property type="entry name" value="Chondroitin AC/alginate lyase"/>
    <property type="match status" value="1"/>
</dbReference>
<feature type="non-terminal residue" evidence="1">
    <location>
        <position position="258"/>
    </location>
</feature>
<dbReference type="SUPFAM" id="SSF48230">
    <property type="entry name" value="Chondroitin AC/alginate lyase"/>
    <property type="match status" value="1"/>
</dbReference>
<organism evidence="1">
    <name type="scientific">marine sediment metagenome</name>
    <dbReference type="NCBI Taxonomy" id="412755"/>
    <lineage>
        <taxon>unclassified sequences</taxon>
        <taxon>metagenomes</taxon>
        <taxon>ecological metagenomes</taxon>
    </lineage>
</organism>
<dbReference type="PANTHER" id="PTHR38045:SF1">
    <property type="entry name" value="HEPARINASE II_III-LIKE PROTEIN"/>
    <property type="match status" value="1"/>
</dbReference>
<name>A0A0F9JL41_9ZZZZ</name>
<protein>
    <recommendedName>
        <fullName evidence="2">Heparinase II N-terminal domain-containing protein</fullName>
    </recommendedName>
</protein>
<accession>A0A0F9JL41</accession>
<dbReference type="AlphaFoldDB" id="A0A0F9JL41"/>